<dbReference type="InterPro" id="IPR011990">
    <property type="entry name" value="TPR-like_helical_dom_sf"/>
</dbReference>
<evidence type="ECO:0000256" key="2">
    <source>
        <dbReference type="ARBA" id="ARBA00022737"/>
    </source>
</evidence>
<proteinExistence type="inferred from homology"/>
<name>A0AAN9F9Z8_CLITE</name>
<feature type="repeat" description="PPR" evidence="3">
    <location>
        <begin position="166"/>
        <end position="200"/>
    </location>
</feature>
<dbReference type="PROSITE" id="PS51375">
    <property type="entry name" value="PPR"/>
    <property type="match status" value="2"/>
</dbReference>
<reference evidence="4 5" key="1">
    <citation type="submission" date="2024-01" db="EMBL/GenBank/DDBJ databases">
        <title>The genomes of 5 underutilized Papilionoideae crops provide insights into root nodulation and disease resistance.</title>
        <authorList>
            <person name="Yuan L."/>
        </authorList>
    </citation>
    <scope>NUCLEOTIDE SEQUENCE [LARGE SCALE GENOMIC DNA]</scope>
    <source>
        <strain evidence="4">LY-2023</strain>
        <tissue evidence="4">Leaf</tissue>
    </source>
</reference>
<keyword evidence="2" id="KW-0677">Repeat</keyword>
<dbReference type="SUPFAM" id="SSF48452">
    <property type="entry name" value="TPR-like"/>
    <property type="match status" value="1"/>
</dbReference>
<comment type="caution">
    <text evidence="4">The sequence shown here is derived from an EMBL/GenBank/DDBJ whole genome shotgun (WGS) entry which is preliminary data.</text>
</comment>
<protein>
    <recommendedName>
        <fullName evidence="6">Pentatricopeptide repeat-containing protein</fullName>
    </recommendedName>
</protein>
<dbReference type="InterPro" id="IPR002885">
    <property type="entry name" value="PPR_rpt"/>
</dbReference>
<evidence type="ECO:0000256" key="3">
    <source>
        <dbReference type="PROSITE-ProRule" id="PRU00708"/>
    </source>
</evidence>
<dbReference type="EMBL" id="JAYKXN010000007">
    <property type="protein sequence ID" value="KAK7272369.1"/>
    <property type="molecule type" value="Genomic_DNA"/>
</dbReference>
<evidence type="ECO:0008006" key="6">
    <source>
        <dbReference type="Google" id="ProtNLM"/>
    </source>
</evidence>
<dbReference type="PANTHER" id="PTHR45717:SF10">
    <property type="entry name" value="OS10G0501000 PROTEIN"/>
    <property type="match status" value="1"/>
</dbReference>
<dbReference type="Pfam" id="PF01535">
    <property type="entry name" value="PPR"/>
    <property type="match status" value="4"/>
</dbReference>
<gene>
    <name evidence="4" type="ORF">RJT34_28910</name>
</gene>
<accession>A0AAN9F9Z8</accession>
<evidence type="ECO:0000256" key="1">
    <source>
        <dbReference type="ARBA" id="ARBA00007626"/>
    </source>
</evidence>
<comment type="similarity">
    <text evidence="1">Belongs to the PPR family. P subfamily.</text>
</comment>
<evidence type="ECO:0000313" key="4">
    <source>
        <dbReference type="EMBL" id="KAK7272369.1"/>
    </source>
</evidence>
<dbReference type="Gene3D" id="1.25.40.10">
    <property type="entry name" value="Tetratricopeptide repeat domain"/>
    <property type="match status" value="3"/>
</dbReference>
<dbReference type="GO" id="GO:0005739">
    <property type="term" value="C:mitochondrion"/>
    <property type="evidence" value="ECO:0007669"/>
    <property type="project" value="TreeGrafter"/>
</dbReference>
<dbReference type="NCBIfam" id="TIGR00756">
    <property type="entry name" value="PPR"/>
    <property type="match status" value="2"/>
</dbReference>
<keyword evidence="5" id="KW-1185">Reference proteome</keyword>
<dbReference type="PANTHER" id="PTHR45717">
    <property type="entry name" value="OS12G0527900 PROTEIN"/>
    <property type="match status" value="1"/>
</dbReference>
<dbReference type="GO" id="GO:0003729">
    <property type="term" value="F:mRNA binding"/>
    <property type="evidence" value="ECO:0007669"/>
    <property type="project" value="UniProtKB-ARBA"/>
</dbReference>
<dbReference type="AlphaFoldDB" id="A0AAN9F9Z8"/>
<evidence type="ECO:0000313" key="5">
    <source>
        <dbReference type="Proteomes" id="UP001359559"/>
    </source>
</evidence>
<organism evidence="4 5">
    <name type="scientific">Clitoria ternatea</name>
    <name type="common">Butterfly pea</name>
    <dbReference type="NCBI Taxonomy" id="43366"/>
    <lineage>
        <taxon>Eukaryota</taxon>
        <taxon>Viridiplantae</taxon>
        <taxon>Streptophyta</taxon>
        <taxon>Embryophyta</taxon>
        <taxon>Tracheophyta</taxon>
        <taxon>Spermatophyta</taxon>
        <taxon>Magnoliopsida</taxon>
        <taxon>eudicotyledons</taxon>
        <taxon>Gunneridae</taxon>
        <taxon>Pentapetalae</taxon>
        <taxon>rosids</taxon>
        <taxon>fabids</taxon>
        <taxon>Fabales</taxon>
        <taxon>Fabaceae</taxon>
        <taxon>Papilionoideae</taxon>
        <taxon>50 kb inversion clade</taxon>
        <taxon>NPAAA clade</taxon>
        <taxon>indigoferoid/millettioid clade</taxon>
        <taxon>Phaseoleae</taxon>
        <taxon>Clitoria</taxon>
    </lineage>
</organism>
<dbReference type="Proteomes" id="UP001359559">
    <property type="component" value="Unassembled WGS sequence"/>
</dbReference>
<feature type="repeat" description="PPR" evidence="3">
    <location>
        <begin position="341"/>
        <end position="375"/>
    </location>
</feature>
<sequence>MMLTRARCKLLKNGGVSGNGSFGLYSTEASLSLENQLLRIVDPRTSIVPILNQWVEEGRDVTQSVLTRLVIRLSRIHRFSHALQVSEWMSNERKCDLSLGDFANRIHLISKVRGVEQAERFFRDIPDDKLDFKVYAALLKCYTAHKSLEDAETIMKKIQKMRHVHESACYNMMLKLYAEMGKYEKLDRLMEEMIAKDICHAYSYNIRLNAYVAATDIKGMEKLLMQMEVDPTATVDWCIYTTAANGYLKVGNLEKAATMLKRSEHLARGKNRKLAYESLLTIYAAIGNKDEVYRLWNRCKSLYISYNSTYLSMLCSLWKLKDIEGAEKVLEEWESISTRFDYRIPNLMISAYCKCGQVHKAEAYIKRLLDSGKALGGYAWHSLASGYHMDNDMEKAVQTMKKAILAQRLGRRPSPLTLIACIKYLKENRNLDLALDILKLCVQQGTISLTYYNGLVSYLHSEMPDIEPLDLIKEDFDIGENAQLLDGEN</sequence>